<evidence type="ECO:0008006" key="3">
    <source>
        <dbReference type="Google" id="ProtNLM"/>
    </source>
</evidence>
<name>A0ABS2QU89_9BACI</name>
<keyword evidence="2" id="KW-1185">Reference proteome</keyword>
<dbReference type="Proteomes" id="UP000809829">
    <property type="component" value="Unassembled WGS sequence"/>
</dbReference>
<sequence>MLKKLLSLSACTLMLGGCYYLGETLDTSKLKEVKPKNEVVQHAPLTYEAPSVPAGLEAVPFTVNLPVDLPFEAVPFQRPIIYDLTREGKEVKMSVSTFSRNKEDQVRLEVIACNREEEFEKQKTNKVTLIDGTVAYYQKDRILFEKDGIFYEVIYTNHQLSRNEHQAEIVKIASQML</sequence>
<proteinExistence type="predicted"/>
<organism evidence="1 2">
    <name type="scientific">Priestia iocasae</name>
    <dbReference type="NCBI Taxonomy" id="2291674"/>
    <lineage>
        <taxon>Bacteria</taxon>
        <taxon>Bacillati</taxon>
        <taxon>Bacillota</taxon>
        <taxon>Bacilli</taxon>
        <taxon>Bacillales</taxon>
        <taxon>Bacillaceae</taxon>
        <taxon>Priestia</taxon>
    </lineage>
</organism>
<accession>A0ABS2QU89</accession>
<dbReference type="RefSeq" id="WP_205186442.1">
    <property type="nucleotide sequence ID" value="NZ_JAFBFC010000003.1"/>
</dbReference>
<protein>
    <recommendedName>
        <fullName evidence="3">DUF4367 domain-containing protein</fullName>
    </recommendedName>
</protein>
<evidence type="ECO:0000313" key="1">
    <source>
        <dbReference type="EMBL" id="MBM7703004.1"/>
    </source>
</evidence>
<evidence type="ECO:0000313" key="2">
    <source>
        <dbReference type="Proteomes" id="UP000809829"/>
    </source>
</evidence>
<reference evidence="1 2" key="1">
    <citation type="submission" date="2021-01" db="EMBL/GenBank/DDBJ databases">
        <title>Genomic Encyclopedia of Type Strains, Phase IV (KMG-IV): sequencing the most valuable type-strain genomes for metagenomic binning, comparative biology and taxonomic classification.</title>
        <authorList>
            <person name="Goeker M."/>
        </authorList>
    </citation>
    <scope>NUCLEOTIDE SEQUENCE [LARGE SCALE GENOMIC DNA]</scope>
    <source>
        <strain evidence="1 2">DSM 104297</strain>
    </source>
</reference>
<dbReference type="EMBL" id="JAFBFC010000003">
    <property type="protein sequence ID" value="MBM7703004.1"/>
    <property type="molecule type" value="Genomic_DNA"/>
</dbReference>
<gene>
    <name evidence="1" type="ORF">JOC83_001851</name>
</gene>
<dbReference type="PROSITE" id="PS51257">
    <property type="entry name" value="PROKAR_LIPOPROTEIN"/>
    <property type="match status" value="1"/>
</dbReference>
<comment type="caution">
    <text evidence="1">The sequence shown here is derived from an EMBL/GenBank/DDBJ whole genome shotgun (WGS) entry which is preliminary data.</text>
</comment>